<keyword evidence="4" id="KW-1185">Reference proteome</keyword>
<proteinExistence type="inferred from homology"/>
<feature type="compositionally biased region" description="Low complexity" evidence="2">
    <location>
        <begin position="99"/>
        <end position="115"/>
    </location>
</feature>
<feature type="region of interest" description="Disordered" evidence="2">
    <location>
        <begin position="85"/>
        <end position="170"/>
    </location>
</feature>
<dbReference type="InterPro" id="IPR003462">
    <property type="entry name" value="ODC_Mu_crystall"/>
</dbReference>
<feature type="compositionally biased region" description="Polar residues" evidence="2">
    <location>
        <begin position="85"/>
        <end position="98"/>
    </location>
</feature>
<dbReference type="SUPFAM" id="SSF51735">
    <property type="entry name" value="NAD(P)-binding Rossmann-fold domains"/>
    <property type="match status" value="1"/>
</dbReference>
<evidence type="ECO:0008006" key="5">
    <source>
        <dbReference type="Google" id="ProtNLM"/>
    </source>
</evidence>
<evidence type="ECO:0000313" key="4">
    <source>
        <dbReference type="Proteomes" id="UP001334248"/>
    </source>
</evidence>
<gene>
    <name evidence="3" type="ORF">PMZ80_003842</name>
</gene>
<dbReference type="PANTHER" id="PTHR13812">
    <property type="entry name" value="KETIMINE REDUCTASE MU-CRYSTALLIN"/>
    <property type="match status" value="1"/>
</dbReference>
<accession>A0ABR0RVE9</accession>
<dbReference type="PANTHER" id="PTHR13812:SF19">
    <property type="entry name" value="KETIMINE REDUCTASE MU-CRYSTALLIN"/>
    <property type="match status" value="1"/>
</dbReference>
<name>A0ABR0RVE9_9EURO</name>
<dbReference type="GeneID" id="89997291"/>
<comment type="similarity">
    <text evidence="1">Belongs to the ornithine cyclodeaminase/mu-crystallin family.</text>
</comment>
<reference evidence="3 4" key="1">
    <citation type="journal article" date="2023" name="Res Sq">
        <title>Genomic and morphological characterization of Knufia obscura isolated from the Mars 2020 spacecraft assembly facility.</title>
        <authorList>
            <person name="Chander A.M."/>
            <person name="Teixeira M.M."/>
            <person name="Singh N.K."/>
            <person name="Williams M.P."/>
            <person name="Parker C.W."/>
            <person name="Leo P."/>
            <person name="Stajich J.E."/>
            <person name="Torok T."/>
            <person name="Tighe S."/>
            <person name="Mason C.E."/>
            <person name="Venkateswaran K."/>
        </authorList>
    </citation>
    <scope>NUCLEOTIDE SEQUENCE [LARGE SCALE GENOMIC DNA]</scope>
    <source>
        <strain evidence="3 4">CCFEE 5817</strain>
    </source>
</reference>
<dbReference type="Gene3D" id="3.40.50.720">
    <property type="entry name" value="NAD(P)-binding Rossmann-like Domain"/>
    <property type="match status" value="1"/>
</dbReference>
<dbReference type="InterPro" id="IPR036291">
    <property type="entry name" value="NAD(P)-bd_dom_sf"/>
</dbReference>
<sequence>MPLSVLTDSDVKEILQNLTYDDVIDLQKTLGDALHGYSTGDTNASCCASFQPERTVLKKKDVTSLFIPSSAGDAIGVKVVTMQTPVSTEPPSSASAGESVTSKKSSGSVSSASTGIDALQLTPASTTSTSTSTGDTNSTTTRSSISSASSQPPSTPTTQTTPPKGIINIMDSHGTPLGILPATELPAFTTSLASTLLLRRRQTVHTLTIFGAGRIAFYTILLSLLLRAPEIHHINIINRSFDNAIALMKQFLPSHGGDPSWSHVKFSALSPEFVEYDRLLKEEVRKADVVFCCTPSTTPLFPAEYLTSHEGRRKGRYIAAVGSYMPHMIELHPQIIQAAVKDGNHKRHHHRHARQEGVIVVDSLDGCLRGAGEVVSAGLTGEQLVEIGELIMVRRSLEEEKKGEGEKGLVEWLTRGNVIYKGVGLGLMDLVVGREVVRLGRERGVGTVIAEF</sequence>
<dbReference type="Proteomes" id="UP001334248">
    <property type="component" value="Unassembled WGS sequence"/>
</dbReference>
<feature type="compositionally biased region" description="Low complexity" evidence="2">
    <location>
        <begin position="122"/>
        <end position="163"/>
    </location>
</feature>
<dbReference type="RefSeq" id="XP_064732650.1">
    <property type="nucleotide sequence ID" value="XM_064872270.1"/>
</dbReference>
<evidence type="ECO:0000256" key="1">
    <source>
        <dbReference type="ARBA" id="ARBA00008903"/>
    </source>
</evidence>
<evidence type="ECO:0000256" key="2">
    <source>
        <dbReference type="SAM" id="MobiDB-lite"/>
    </source>
</evidence>
<protein>
    <recommendedName>
        <fullName evidence="5">NAD(P)-binding protein</fullName>
    </recommendedName>
</protein>
<comment type="caution">
    <text evidence="3">The sequence shown here is derived from an EMBL/GenBank/DDBJ whole genome shotgun (WGS) entry which is preliminary data.</text>
</comment>
<dbReference type="EMBL" id="JAVHJV010000003">
    <property type="protein sequence ID" value="KAK5944560.1"/>
    <property type="molecule type" value="Genomic_DNA"/>
</dbReference>
<evidence type="ECO:0000313" key="3">
    <source>
        <dbReference type="EMBL" id="KAK5944560.1"/>
    </source>
</evidence>
<organism evidence="3 4">
    <name type="scientific">Knufia obscura</name>
    <dbReference type="NCBI Taxonomy" id="1635080"/>
    <lineage>
        <taxon>Eukaryota</taxon>
        <taxon>Fungi</taxon>
        <taxon>Dikarya</taxon>
        <taxon>Ascomycota</taxon>
        <taxon>Pezizomycotina</taxon>
        <taxon>Eurotiomycetes</taxon>
        <taxon>Chaetothyriomycetidae</taxon>
        <taxon>Chaetothyriales</taxon>
        <taxon>Trichomeriaceae</taxon>
        <taxon>Knufia</taxon>
    </lineage>
</organism>